<accession>A0AAV0VNU0</accession>
<evidence type="ECO:0000313" key="2">
    <source>
        <dbReference type="Proteomes" id="UP001160148"/>
    </source>
</evidence>
<sequence>MHDVFPVRCGFAKRKHDSLSYDCDYCADHRSVAGGGKGVFYCDFTMVGGVGVVLRGRPNCDSRRAQIRRLLSKLLITKRVDNNKDLDMNHLSDLDGPRLQY</sequence>
<protein>
    <submittedName>
        <fullName evidence="1">Uncharacterized protein</fullName>
    </submittedName>
</protein>
<dbReference type="EMBL" id="CARXXK010000001">
    <property type="protein sequence ID" value="CAI6344567.1"/>
    <property type="molecule type" value="Genomic_DNA"/>
</dbReference>
<gene>
    <name evidence="1" type="ORF">MEUPH1_LOCUS1686</name>
</gene>
<evidence type="ECO:0000313" key="1">
    <source>
        <dbReference type="EMBL" id="CAI6344567.1"/>
    </source>
</evidence>
<dbReference type="Proteomes" id="UP001160148">
    <property type="component" value="Unassembled WGS sequence"/>
</dbReference>
<dbReference type="AlphaFoldDB" id="A0AAV0VNU0"/>
<proteinExistence type="predicted"/>
<comment type="caution">
    <text evidence="1">The sequence shown here is derived from an EMBL/GenBank/DDBJ whole genome shotgun (WGS) entry which is preliminary data.</text>
</comment>
<reference evidence="1 2" key="1">
    <citation type="submission" date="2023-01" db="EMBL/GenBank/DDBJ databases">
        <authorList>
            <person name="Whitehead M."/>
        </authorList>
    </citation>
    <scope>NUCLEOTIDE SEQUENCE [LARGE SCALE GENOMIC DNA]</scope>
</reference>
<name>A0AAV0VNU0_9HEMI</name>
<organism evidence="1 2">
    <name type="scientific">Macrosiphum euphorbiae</name>
    <name type="common">potato aphid</name>
    <dbReference type="NCBI Taxonomy" id="13131"/>
    <lineage>
        <taxon>Eukaryota</taxon>
        <taxon>Metazoa</taxon>
        <taxon>Ecdysozoa</taxon>
        <taxon>Arthropoda</taxon>
        <taxon>Hexapoda</taxon>
        <taxon>Insecta</taxon>
        <taxon>Pterygota</taxon>
        <taxon>Neoptera</taxon>
        <taxon>Paraneoptera</taxon>
        <taxon>Hemiptera</taxon>
        <taxon>Sternorrhyncha</taxon>
        <taxon>Aphidomorpha</taxon>
        <taxon>Aphidoidea</taxon>
        <taxon>Aphididae</taxon>
        <taxon>Macrosiphini</taxon>
        <taxon>Macrosiphum</taxon>
    </lineage>
</organism>
<keyword evidence="2" id="KW-1185">Reference proteome</keyword>